<dbReference type="Pfam" id="PF04314">
    <property type="entry name" value="PCuAC"/>
    <property type="match status" value="1"/>
</dbReference>
<sequence length="271" mass="29438">MTRLYELYGQVGADGSGQHHFPAMGDCLGANAGLYILELLVPPPQASRPTGTARSAKTEEGRQALTSWSLPRTVVELKELGPEHTESACHIARAHQLKRIFLVPLNWLGAGRCHGPARAFLELGASDRRSDSGQKPSRFVSCSRTYTGTWARATVPGQAVRVAYLTIASAAPVALVGIETEAAKQVQLHNMRMNQGVMEMREHKELKIAANGALALAPGGMHLMLLGLKKPLKAGEQISLTFTFVDETHSEVILTVDEPIRPIVHEKRKQA</sequence>
<dbReference type="EMBL" id="JAWIIV010000002">
    <property type="protein sequence ID" value="MEC4718145.1"/>
    <property type="molecule type" value="Genomic_DNA"/>
</dbReference>
<dbReference type="InterPro" id="IPR007410">
    <property type="entry name" value="LpqE-like"/>
</dbReference>
<evidence type="ECO:0000313" key="2">
    <source>
        <dbReference type="Proteomes" id="UP001352263"/>
    </source>
</evidence>
<dbReference type="InterPro" id="IPR036182">
    <property type="entry name" value="PCuAC_sf"/>
</dbReference>
<reference evidence="1 2" key="1">
    <citation type="submission" date="2023-10" db="EMBL/GenBank/DDBJ databases">
        <title>Noviherbaspirillum sp. CPCC 100848 genome assembly.</title>
        <authorList>
            <person name="Li X.Y."/>
            <person name="Fang X.M."/>
        </authorList>
    </citation>
    <scope>NUCLEOTIDE SEQUENCE [LARGE SCALE GENOMIC DNA]</scope>
    <source>
        <strain evidence="1 2">CPCC 100848</strain>
    </source>
</reference>
<gene>
    <name evidence="1" type="ORF">RY831_03230</name>
</gene>
<dbReference type="Gene3D" id="2.60.40.1890">
    <property type="entry name" value="PCu(A)C copper chaperone"/>
    <property type="match status" value="1"/>
</dbReference>
<proteinExistence type="predicted"/>
<comment type="caution">
    <text evidence="1">The sequence shown here is derived from an EMBL/GenBank/DDBJ whole genome shotgun (WGS) entry which is preliminary data.</text>
</comment>
<evidence type="ECO:0000313" key="1">
    <source>
        <dbReference type="EMBL" id="MEC4718145.1"/>
    </source>
</evidence>
<protein>
    <submittedName>
        <fullName evidence="1">Copper chaperone PCu(A)C</fullName>
    </submittedName>
</protein>
<dbReference type="InterPro" id="IPR058248">
    <property type="entry name" value="Lxx211020-like"/>
</dbReference>
<name>A0ABU6J3E0_9BURK</name>
<dbReference type="PANTHER" id="PTHR36302:SF1">
    <property type="entry name" value="COPPER CHAPERONE PCU(A)C"/>
    <property type="match status" value="1"/>
</dbReference>
<dbReference type="SUPFAM" id="SSF110087">
    <property type="entry name" value="DR1885-like metal-binding protein"/>
    <property type="match status" value="1"/>
</dbReference>
<dbReference type="Proteomes" id="UP001352263">
    <property type="component" value="Unassembled WGS sequence"/>
</dbReference>
<keyword evidence="2" id="KW-1185">Reference proteome</keyword>
<accession>A0ABU6J3E0</accession>
<dbReference type="PANTHER" id="PTHR36302">
    <property type="entry name" value="BLR7088 PROTEIN"/>
    <property type="match status" value="1"/>
</dbReference>
<organism evidence="1 2">
    <name type="scientific">Noviherbaspirillum album</name>
    <dbReference type="NCBI Taxonomy" id="3080276"/>
    <lineage>
        <taxon>Bacteria</taxon>
        <taxon>Pseudomonadati</taxon>
        <taxon>Pseudomonadota</taxon>
        <taxon>Betaproteobacteria</taxon>
        <taxon>Burkholderiales</taxon>
        <taxon>Oxalobacteraceae</taxon>
        <taxon>Noviherbaspirillum</taxon>
    </lineage>
</organism>